<evidence type="ECO:0000313" key="7">
    <source>
        <dbReference type="EMBL" id="ACS80883.1"/>
    </source>
</evidence>
<comment type="similarity">
    <text evidence="2">Belongs to the nitroreductase family.</text>
</comment>
<dbReference type="STRING" id="526222.Desal_2831"/>
<dbReference type="HOGENOM" id="CLU_070764_4_5_7"/>
<reference evidence="7 8" key="1">
    <citation type="submission" date="2009-06" db="EMBL/GenBank/DDBJ databases">
        <title>Complete sequence of Desulfovibrio salexigens DSM 2638.</title>
        <authorList>
            <consortium name="US DOE Joint Genome Institute"/>
            <person name="Lucas S."/>
            <person name="Copeland A."/>
            <person name="Lapidus A."/>
            <person name="Glavina del Rio T."/>
            <person name="Tice H."/>
            <person name="Bruce D."/>
            <person name="Goodwin L."/>
            <person name="Pitluck S."/>
            <person name="Munk A.C."/>
            <person name="Brettin T."/>
            <person name="Detter J.C."/>
            <person name="Han C."/>
            <person name="Tapia R."/>
            <person name="Larimer F."/>
            <person name="Land M."/>
            <person name="Hauser L."/>
            <person name="Kyrpides N."/>
            <person name="Anderson I."/>
            <person name="Wall J.D."/>
            <person name="Arkin A.P."/>
            <person name="Dehal P."/>
            <person name="Chivian D."/>
            <person name="Giles B."/>
            <person name="Hazen T.C."/>
        </authorList>
    </citation>
    <scope>NUCLEOTIDE SEQUENCE [LARGE SCALE GENOMIC DNA]</scope>
    <source>
        <strain evidence="8">ATCC 14822 / DSM 2638 / NCIMB 8403 / VKM B-1763</strain>
    </source>
</reference>
<dbReference type="Pfam" id="PF00881">
    <property type="entry name" value="Nitroreductase"/>
    <property type="match status" value="1"/>
</dbReference>
<accession>C6C012</accession>
<evidence type="ECO:0000256" key="5">
    <source>
        <dbReference type="ARBA" id="ARBA00023002"/>
    </source>
</evidence>
<keyword evidence="4" id="KW-0288">FMN</keyword>
<dbReference type="eggNOG" id="COG0778">
    <property type="taxonomic scope" value="Bacteria"/>
</dbReference>
<dbReference type="OrthoDB" id="9809288at2"/>
<comment type="cofactor">
    <cofactor evidence="1">
        <name>FMN</name>
        <dbReference type="ChEBI" id="CHEBI:58210"/>
    </cofactor>
</comment>
<organism evidence="7 8">
    <name type="scientific">Maridesulfovibrio salexigens (strain ATCC 14822 / DSM 2638 / NCIMB 8403 / VKM B-1763)</name>
    <name type="common">Desulfovibrio salexigens</name>
    <dbReference type="NCBI Taxonomy" id="526222"/>
    <lineage>
        <taxon>Bacteria</taxon>
        <taxon>Pseudomonadati</taxon>
        <taxon>Thermodesulfobacteriota</taxon>
        <taxon>Desulfovibrionia</taxon>
        <taxon>Desulfovibrionales</taxon>
        <taxon>Desulfovibrionaceae</taxon>
        <taxon>Maridesulfovibrio</taxon>
    </lineage>
</organism>
<sequence length="208" mass="23743">MEFPQILEKRRAVNYFDPNRDVDQKLLEKIIEQAGNAPSSYNLQPWKLKVIRDMDRKTALRALAFDQPKVTEAPVVLIVLADREGWKQEKPTVENVFNDFVASGKMQTEQKEWFSGVTQGLYGRDEMAAQAFANKNTGLFAMSLMYAVTANGLESHPMDGFDLQGVRKEFNIPDHYWIPMLIAIGYLNPGTEIPPKGWRQSYSDIIID</sequence>
<gene>
    <name evidence="7" type="ordered locus">Desal_2831</name>
</gene>
<feature type="domain" description="Nitroreductase" evidence="6">
    <location>
        <begin position="8"/>
        <end position="186"/>
    </location>
</feature>
<dbReference type="AlphaFoldDB" id="C6C012"/>
<evidence type="ECO:0000259" key="6">
    <source>
        <dbReference type="Pfam" id="PF00881"/>
    </source>
</evidence>
<dbReference type="PANTHER" id="PTHR43673:SF2">
    <property type="entry name" value="NITROREDUCTASE"/>
    <property type="match status" value="1"/>
</dbReference>
<dbReference type="RefSeq" id="WP_015852699.1">
    <property type="nucleotide sequence ID" value="NC_012881.1"/>
</dbReference>
<evidence type="ECO:0000256" key="2">
    <source>
        <dbReference type="ARBA" id="ARBA00007118"/>
    </source>
</evidence>
<proteinExistence type="inferred from homology"/>
<evidence type="ECO:0000313" key="8">
    <source>
        <dbReference type="Proteomes" id="UP000002601"/>
    </source>
</evidence>
<dbReference type="KEGG" id="dsa:Desal_2831"/>
<dbReference type="GO" id="GO:0016491">
    <property type="term" value="F:oxidoreductase activity"/>
    <property type="evidence" value="ECO:0007669"/>
    <property type="project" value="UniProtKB-KW"/>
</dbReference>
<name>C6C012_MARSD</name>
<dbReference type="EMBL" id="CP001649">
    <property type="protein sequence ID" value="ACS80883.1"/>
    <property type="molecule type" value="Genomic_DNA"/>
</dbReference>
<dbReference type="Proteomes" id="UP000002601">
    <property type="component" value="Chromosome"/>
</dbReference>
<dbReference type="InterPro" id="IPR000415">
    <property type="entry name" value="Nitroreductase-like"/>
</dbReference>
<dbReference type="SUPFAM" id="SSF55469">
    <property type="entry name" value="FMN-dependent nitroreductase-like"/>
    <property type="match status" value="1"/>
</dbReference>
<protein>
    <submittedName>
        <fullName evidence="7">Nitroreductase</fullName>
    </submittedName>
</protein>
<keyword evidence="8" id="KW-1185">Reference proteome</keyword>
<dbReference type="Gene3D" id="3.40.109.10">
    <property type="entry name" value="NADH Oxidase"/>
    <property type="match status" value="1"/>
</dbReference>
<evidence type="ECO:0000256" key="1">
    <source>
        <dbReference type="ARBA" id="ARBA00001917"/>
    </source>
</evidence>
<dbReference type="InterPro" id="IPR029479">
    <property type="entry name" value="Nitroreductase"/>
</dbReference>
<keyword evidence="5" id="KW-0560">Oxidoreductase</keyword>
<dbReference type="PANTHER" id="PTHR43673">
    <property type="entry name" value="NAD(P)H NITROREDUCTASE YDGI-RELATED"/>
    <property type="match status" value="1"/>
</dbReference>
<keyword evidence="3" id="KW-0285">Flavoprotein</keyword>
<evidence type="ECO:0000256" key="4">
    <source>
        <dbReference type="ARBA" id="ARBA00022643"/>
    </source>
</evidence>
<dbReference type="CDD" id="cd02137">
    <property type="entry name" value="MhqN-like"/>
    <property type="match status" value="1"/>
</dbReference>
<evidence type="ECO:0000256" key="3">
    <source>
        <dbReference type="ARBA" id="ARBA00022630"/>
    </source>
</evidence>